<evidence type="ECO:0000256" key="8">
    <source>
        <dbReference type="SAM" id="Phobius"/>
    </source>
</evidence>
<feature type="transmembrane region" description="Helical" evidence="8">
    <location>
        <begin position="352"/>
        <end position="374"/>
    </location>
</feature>
<keyword evidence="6 8" id="KW-1133">Transmembrane helix</keyword>
<evidence type="ECO:0000259" key="9">
    <source>
        <dbReference type="Pfam" id="PF13231"/>
    </source>
</evidence>
<feature type="transmembrane region" description="Helical" evidence="8">
    <location>
        <begin position="328"/>
        <end position="346"/>
    </location>
</feature>
<evidence type="ECO:0000256" key="7">
    <source>
        <dbReference type="ARBA" id="ARBA00023136"/>
    </source>
</evidence>
<feature type="transmembrane region" description="Helical" evidence="8">
    <location>
        <begin position="166"/>
        <end position="185"/>
    </location>
</feature>
<feature type="transmembrane region" description="Helical" evidence="8">
    <location>
        <begin position="222"/>
        <end position="243"/>
    </location>
</feature>
<dbReference type="EMBL" id="MHNI01000005">
    <property type="protein sequence ID" value="OGZ43547.1"/>
    <property type="molecule type" value="Genomic_DNA"/>
</dbReference>
<comment type="caution">
    <text evidence="10">The sequence shown here is derived from an EMBL/GenBank/DDBJ whole genome shotgun (WGS) entry which is preliminary data.</text>
</comment>
<keyword evidence="2" id="KW-1003">Cell membrane</keyword>
<organism evidence="10 11">
    <name type="scientific">Candidatus Ryanbacteria bacterium RIFCSPHIGHO2_01_45_13</name>
    <dbReference type="NCBI Taxonomy" id="1802112"/>
    <lineage>
        <taxon>Bacteria</taxon>
        <taxon>Candidatus Ryaniibacteriota</taxon>
    </lineage>
</organism>
<dbReference type="PANTHER" id="PTHR33908:SF3">
    <property type="entry name" value="UNDECAPRENYL PHOSPHATE-ALPHA-4-AMINO-4-DEOXY-L-ARABINOSE ARABINOSYL TRANSFERASE"/>
    <property type="match status" value="1"/>
</dbReference>
<dbReference type="AlphaFoldDB" id="A0A1G2G0C1"/>
<feature type="transmembrane region" description="Helical" evidence="8">
    <location>
        <begin position="5"/>
        <end position="22"/>
    </location>
</feature>
<protein>
    <recommendedName>
        <fullName evidence="9">Glycosyltransferase RgtA/B/C/D-like domain-containing protein</fullName>
    </recommendedName>
</protein>
<keyword evidence="5 8" id="KW-0812">Transmembrane</keyword>
<dbReference type="Proteomes" id="UP000176700">
    <property type="component" value="Unassembled WGS sequence"/>
</dbReference>
<reference evidence="10 11" key="1">
    <citation type="journal article" date="2016" name="Nat. Commun.">
        <title>Thousands of microbial genomes shed light on interconnected biogeochemical processes in an aquifer system.</title>
        <authorList>
            <person name="Anantharaman K."/>
            <person name="Brown C.T."/>
            <person name="Hug L.A."/>
            <person name="Sharon I."/>
            <person name="Castelle C.J."/>
            <person name="Probst A.J."/>
            <person name="Thomas B.C."/>
            <person name="Singh A."/>
            <person name="Wilkins M.J."/>
            <person name="Karaoz U."/>
            <person name="Brodie E.L."/>
            <person name="Williams K.H."/>
            <person name="Hubbard S.S."/>
            <person name="Banfield J.F."/>
        </authorList>
    </citation>
    <scope>NUCLEOTIDE SEQUENCE [LARGE SCALE GENOMIC DNA]</scope>
</reference>
<evidence type="ECO:0000256" key="2">
    <source>
        <dbReference type="ARBA" id="ARBA00022475"/>
    </source>
</evidence>
<name>A0A1G2G0C1_9BACT</name>
<feature type="transmembrane region" description="Helical" evidence="8">
    <location>
        <begin position="140"/>
        <end position="159"/>
    </location>
</feature>
<evidence type="ECO:0000256" key="1">
    <source>
        <dbReference type="ARBA" id="ARBA00004651"/>
    </source>
</evidence>
<feature type="transmembrane region" description="Helical" evidence="8">
    <location>
        <begin position="191"/>
        <end position="210"/>
    </location>
</feature>
<dbReference type="InterPro" id="IPR038731">
    <property type="entry name" value="RgtA/B/C-like"/>
</dbReference>
<evidence type="ECO:0000256" key="3">
    <source>
        <dbReference type="ARBA" id="ARBA00022676"/>
    </source>
</evidence>
<feature type="transmembrane region" description="Helical" evidence="8">
    <location>
        <begin position="297"/>
        <end position="316"/>
    </location>
</feature>
<evidence type="ECO:0000313" key="11">
    <source>
        <dbReference type="Proteomes" id="UP000176700"/>
    </source>
</evidence>
<keyword evidence="4" id="KW-0808">Transferase</keyword>
<dbReference type="GO" id="GO:0016763">
    <property type="term" value="F:pentosyltransferase activity"/>
    <property type="evidence" value="ECO:0007669"/>
    <property type="project" value="TreeGrafter"/>
</dbReference>
<sequence length="545" mass="61943">MKKVYLMLAVTVAVGIFLRFWNLQHIPPGLYPDEAMNGNNALEMNEAAKGFPTFGWRVFFSENNGREGLYIDIVSLSIKFFGNDPFAIRTVSAVFGTITILGLFLFTRQVLWQRPHRNTIALIAAWLLATNFWHINFSRIGFRAIMAPFFLVWGLYVLYKVANGHYKNSASGSLLAAGGGIFFGLGFYSYIAYRIAPLLLAFPFISGLRYHKRLRVPTCFPCFFLLFLFSTFLTALPLGIYFINNPADFFGRTAQISIFSQEEPLRMLALNTIKTIGMFFWQGDFNWRHNYAGTPQLWWPVGLLFLIGVIRGFIVFISKEKKKERDVYLFLFAWIMLLLLPVITSAEGIPHALRAIAVIPAVMIIAALGLGLMIDLIEHWISKKITQADAQKKSLRLRKEFIILLLVFLSGTAVHAFNQYFQRWSIRPEVADAFAVKYAEIGKTLDSLPAAEEKYVIVNTPGHVLVRTIPMPAQTIMFLTQTFSADEQKKKNITYLLPDQLQNIRCLDHCTIALMEKDIHIANAIKEQFSGIAMQLTGNALVFRR</sequence>
<keyword evidence="3" id="KW-0328">Glycosyltransferase</keyword>
<dbReference type="PANTHER" id="PTHR33908">
    <property type="entry name" value="MANNOSYLTRANSFERASE YKCB-RELATED"/>
    <property type="match status" value="1"/>
</dbReference>
<gene>
    <name evidence="10" type="ORF">A2W41_04420</name>
</gene>
<keyword evidence="7 8" id="KW-0472">Membrane</keyword>
<dbReference type="Pfam" id="PF13231">
    <property type="entry name" value="PMT_2"/>
    <property type="match status" value="1"/>
</dbReference>
<evidence type="ECO:0000256" key="5">
    <source>
        <dbReference type="ARBA" id="ARBA00022692"/>
    </source>
</evidence>
<evidence type="ECO:0000313" key="10">
    <source>
        <dbReference type="EMBL" id="OGZ43547.1"/>
    </source>
</evidence>
<accession>A0A1G2G0C1</accession>
<proteinExistence type="predicted"/>
<evidence type="ECO:0000256" key="4">
    <source>
        <dbReference type="ARBA" id="ARBA00022679"/>
    </source>
</evidence>
<dbReference type="InterPro" id="IPR050297">
    <property type="entry name" value="LipidA_mod_glycosyltrf_83"/>
</dbReference>
<evidence type="ECO:0000256" key="6">
    <source>
        <dbReference type="ARBA" id="ARBA00022989"/>
    </source>
</evidence>
<feature type="transmembrane region" description="Helical" evidence="8">
    <location>
        <begin position="401"/>
        <end position="421"/>
    </location>
</feature>
<dbReference type="GO" id="GO:0010041">
    <property type="term" value="P:response to iron(III) ion"/>
    <property type="evidence" value="ECO:0007669"/>
    <property type="project" value="TreeGrafter"/>
</dbReference>
<feature type="transmembrane region" description="Helical" evidence="8">
    <location>
        <begin position="86"/>
        <end position="106"/>
    </location>
</feature>
<feature type="transmembrane region" description="Helical" evidence="8">
    <location>
        <begin position="118"/>
        <end position="134"/>
    </location>
</feature>
<feature type="domain" description="Glycosyltransferase RgtA/B/C/D-like" evidence="9">
    <location>
        <begin position="73"/>
        <end position="233"/>
    </location>
</feature>
<dbReference type="GO" id="GO:0005886">
    <property type="term" value="C:plasma membrane"/>
    <property type="evidence" value="ECO:0007669"/>
    <property type="project" value="UniProtKB-SubCell"/>
</dbReference>
<comment type="subcellular location">
    <subcellularLocation>
        <location evidence="1">Cell membrane</location>
        <topology evidence="1">Multi-pass membrane protein</topology>
    </subcellularLocation>
</comment>
<dbReference type="GO" id="GO:0009103">
    <property type="term" value="P:lipopolysaccharide biosynthetic process"/>
    <property type="evidence" value="ECO:0007669"/>
    <property type="project" value="UniProtKB-ARBA"/>
</dbReference>